<comment type="caution">
    <text evidence="1">The sequence shown here is derived from an EMBL/GenBank/DDBJ whole genome shotgun (WGS) entry which is preliminary data.</text>
</comment>
<dbReference type="SUPFAM" id="SSF81901">
    <property type="entry name" value="HCP-like"/>
    <property type="match status" value="1"/>
</dbReference>
<proteinExistence type="predicted"/>
<dbReference type="Gene3D" id="1.25.40.10">
    <property type="entry name" value="Tetratricopeptide repeat domain"/>
    <property type="match status" value="2"/>
</dbReference>
<gene>
    <name evidence="1" type="ORF">QIS96_30405</name>
</gene>
<dbReference type="RefSeq" id="WP_282546025.1">
    <property type="nucleotide sequence ID" value="NZ_JASCIQ010000041.1"/>
</dbReference>
<protein>
    <recommendedName>
        <fullName evidence="3">Sel1 repeat family protein</fullName>
    </recommendedName>
</protein>
<reference evidence="1 2" key="1">
    <citation type="submission" date="2023-05" db="EMBL/GenBank/DDBJ databases">
        <title>Draft genome sequence of Streptomyces sp. B-S-A6 isolated from a cave soil in Thailand.</title>
        <authorList>
            <person name="Chamroensaksri N."/>
            <person name="Muangham S."/>
        </authorList>
    </citation>
    <scope>NUCLEOTIDE SEQUENCE [LARGE SCALE GENOMIC DNA]</scope>
    <source>
        <strain evidence="1 2">B-S-A6</strain>
    </source>
</reference>
<evidence type="ECO:0008006" key="3">
    <source>
        <dbReference type="Google" id="ProtNLM"/>
    </source>
</evidence>
<organism evidence="1 2">
    <name type="scientific">Streptomyces cavernicola</name>
    <dbReference type="NCBI Taxonomy" id="3043613"/>
    <lineage>
        <taxon>Bacteria</taxon>
        <taxon>Bacillati</taxon>
        <taxon>Actinomycetota</taxon>
        <taxon>Actinomycetes</taxon>
        <taxon>Kitasatosporales</taxon>
        <taxon>Streptomycetaceae</taxon>
        <taxon>Streptomyces</taxon>
    </lineage>
</organism>
<name>A0ABT6SIX7_9ACTN</name>
<dbReference type="Proteomes" id="UP001223978">
    <property type="component" value="Unassembled WGS sequence"/>
</dbReference>
<sequence length="150" mass="17146">MLRDKWYRRSAEAGNHYACFKMGRLSEQHYDFQEAERWYERAAAGGRSLHALLAGKLKAQRGAYAEAEPFLREAWEEGYGEPHGTEAAGYYGLVLHRLGRLAEAVEPLEEAALSWDEDVRPRYSRDDLTVLARMMDPQQELEKVNAALAD</sequence>
<evidence type="ECO:0000313" key="2">
    <source>
        <dbReference type="Proteomes" id="UP001223978"/>
    </source>
</evidence>
<evidence type="ECO:0000313" key="1">
    <source>
        <dbReference type="EMBL" id="MDI3408115.1"/>
    </source>
</evidence>
<accession>A0ABT6SIX7</accession>
<dbReference type="EMBL" id="JASCIQ010000041">
    <property type="protein sequence ID" value="MDI3408115.1"/>
    <property type="molecule type" value="Genomic_DNA"/>
</dbReference>
<keyword evidence="2" id="KW-1185">Reference proteome</keyword>
<dbReference type="InterPro" id="IPR011990">
    <property type="entry name" value="TPR-like_helical_dom_sf"/>
</dbReference>